<keyword evidence="3" id="KW-0963">Cytoplasm</keyword>
<dbReference type="InterPro" id="IPR013154">
    <property type="entry name" value="ADH-like_N"/>
</dbReference>
<dbReference type="SUPFAM" id="SSF50129">
    <property type="entry name" value="GroES-like"/>
    <property type="match status" value="1"/>
</dbReference>
<dbReference type="Gene3D" id="3.90.180.10">
    <property type="entry name" value="Medium-chain alcohol dehydrogenases, catalytic domain"/>
    <property type="match status" value="1"/>
</dbReference>
<protein>
    <recommendedName>
        <fullName evidence="6">Zinc-type alcohol dehydrogenase-like protein</fullName>
    </recommendedName>
</protein>
<dbReference type="SMART" id="SM00829">
    <property type="entry name" value="PKS_ER"/>
    <property type="match status" value="1"/>
</dbReference>
<feature type="domain" description="Enoyl reductase (ER)" evidence="7">
    <location>
        <begin position="13"/>
        <end position="342"/>
    </location>
</feature>
<dbReference type="InterPro" id="IPR051603">
    <property type="entry name" value="Zinc-ADH_QOR/CCCR"/>
</dbReference>
<dbReference type="InterPro" id="IPR014182">
    <property type="entry name" value="ADH_Zn_typ-1"/>
</dbReference>
<reference evidence="8" key="1">
    <citation type="submission" date="2022-07" db="EMBL/GenBank/DDBJ databases">
        <title>Genome sequencing of Photobacterium atrarenae GJH2-4.</title>
        <authorList>
            <person name="Park S.-J."/>
        </authorList>
    </citation>
    <scope>NUCLEOTIDE SEQUENCE</scope>
    <source>
        <strain evidence="8">GJH2-4</strain>
    </source>
</reference>
<evidence type="ECO:0000256" key="1">
    <source>
        <dbReference type="ARBA" id="ARBA00004496"/>
    </source>
</evidence>
<comment type="subunit">
    <text evidence="2">Homotetramer.</text>
</comment>
<dbReference type="RefSeq" id="WP_255391801.1">
    <property type="nucleotide sequence ID" value="NZ_CP101509.1"/>
</dbReference>
<comment type="subcellular location">
    <subcellularLocation>
        <location evidence="1">Cytoplasm</location>
    </subcellularLocation>
</comment>
<evidence type="ECO:0000256" key="3">
    <source>
        <dbReference type="ARBA" id="ARBA00022490"/>
    </source>
</evidence>
<proteinExistence type="inferred from homology"/>
<evidence type="ECO:0000259" key="7">
    <source>
        <dbReference type="SMART" id="SM00829"/>
    </source>
</evidence>
<dbReference type="InterPro" id="IPR036291">
    <property type="entry name" value="NAD(P)-bd_dom_sf"/>
</dbReference>
<dbReference type="InterPro" id="IPR002364">
    <property type="entry name" value="Quin_OxRdtase/zeta-crystal_CS"/>
</dbReference>
<dbReference type="InterPro" id="IPR020843">
    <property type="entry name" value="ER"/>
</dbReference>
<keyword evidence="9" id="KW-1185">Reference proteome</keyword>
<keyword evidence="6" id="KW-0560">Oxidoreductase</keyword>
<dbReference type="InterPro" id="IPR011032">
    <property type="entry name" value="GroES-like_sf"/>
</dbReference>
<evidence type="ECO:0000256" key="5">
    <source>
        <dbReference type="ARBA" id="ARBA00022884"/>
    </source>
</evidence>
<gene>
    <name evidence="8" type="ORF">NNL38_17860</name>
</gene>
<evidence type="ECO:0000313" key="8">
    <source>
        <dbReference type="EMBL" id="UTV30442.1"/>
    </source>
</evidence>
<keyword evidence="5" id="KW-0694">RNA-binding</keyword>
<dbReference type="EMBL" id="CP101509">
    <property type="protein sequence ID" value="UTV30442.1"/>
    <property type="molecule type" value="Genomic_DNA"/>
</dbReference>
<keyword evidence="6" id="KW-0479">Metal-binding</keyword>
<dbReference type="PANTHER" id="PTHR44154">
    <property type="entry name" value="QUINONE OXIDOREDUCTASE"/>
    <property type="match status" value="1"/>
</dbReference>
<keyword evidence="6" id="KW-0862">Zinc</keyword>
<evidence type="ECO:0000256" key="4">
    <source>
        <dbReference type="ARBA" id="ARBA00022857"/>
    </source>
</evidence>
<dbReference type="Proteomes" id="UP001057998">
    <property type="component" value="Chromosome 2"/>
</dbReference>
<organism evidence="8 9">
    <name type="scientific">Photobacterium atrarenae</name>
    <dbReference type="NCBI Taxonomy" id="865757"/>
    <lineage>
        <taxon>Bacteria</taxon>
        <taxon>Pseudomonadati</taxon>
        <taxon>Pseudomonadota</taxon>
        <taxon>Gammaproteobacteria</taxon>
        <taxon>Vibrionales</taxon>
        <taxon>Vibrionaceae</taxon>
        <taxon>Photobacterium</taxon>
    </lineage>
</organism>
<dbReference type="Gene3D" id="3.40.50.720">
    <property type="entry name" value="NAD(P)-binding Rossmann-like Domain"/>
    <property type="match status" value="1"/>
</dbReference>
<dbReference type="Pfam" id="PF13602">
    <property type="entry name" value="ADH_zinc_N_2"/>
    <property type="match status" value="1"/>
</dbReference>
<dbReference type="NCBIfam" id="TIGR02817">
    <property type="entry name" value="adh_fam_1"/>
    <property type="match status" value="1"/>
</dbReference>
<name>A0ABY5GM90_9GAMM</name>
<dbReference type="PANTHER" id="PTHR44154:SF1">
    <property type="entry name" value="QUINONE OXIDOREDUCTASE"/>
    <property type="match status" value="1"/>
</dbReference>
<dbReference type="PROSITE" id="PS01162">
    <property type="entry name" value="QOR_ZETA_CRYSTAL"/>
    <property type="match status" value="1"/>
</dbReference>
<evidence type="ECO:0000256" key="6">
    <source>
        <dbReference type="RuleBase" id="RU364000"/>
    </source>
</evidence>
<dbReference type="Pfam" id="PF08240">
    <property type="entry name" value="ADH_N"/>
    <property type="match status" value="1"/>
</dbReference>
<keyword evidence="4" id="KW-0521">NADP</keyword>
<accession>A0ABY5GM90</accession>
<comment type="similarity">
    <text evidence="6">Belongs to the zinc-containing alcohol dehydrogenase family. Quinone oxidoreductase subfamily.</text>
</comment>
<evidence type="ECO:0000313" key="9">
    <source>
        <dbReference type="Proteomes" id="UP001057998"/>
    </source>
</evidence>
<dbReference type="CDD" id="cd08252">
    <property type="entry name" value="AL_MDR"/>
    <property type="match status" value="1"/>
</dbReference>
<dbReference type="SUPFAM" id="SSF51735">
    <property type="entry name" value="NAD(P)-binding Rossmann-fold domains"/>
    <property type="match status" value="1"/>
</dbReference>
<sequence>MKAIGYTKARPITDNDALVDIELPQPIASGRDLLVKVKAVAVNPVDYKIRQNVSPTAGEYKVIGWDAVGEVVATGEDATLFQPGDQVYYAGDLTRSGSNAEYQLVDERIVGHKPNSLSDAEAAALPLTTITAWELLFDHFNLPQHSPEAEAATDDVILVVGAAGGVGSILIQLAKTLTGATVIATASRDASRDWVKSLGADQVVDHTQPLKPQIDALIAADQVGPVTHIASLNATQQYFDSYADLLVPFGKIAMIDDPDALNVMKLKSKSLSLHIEFMFARAMHQAADLDAQHQLLERVAALVDQGYIRTTAGKHLGVINAANLKAAHAELESGRAVGKIVLEGF</sequence>
<evidence type="ECO:0000256" key="2">
    <source>
        <dbReference type="ARBA" id="ARBA00011881"/>
    </source>
</evidence>